<evidence type="ECO:0000256" key="5">
    <source>
        <dbReference type="ARBA" id="ARBA00022490"/>
    </source>
</evidence>
<evidence type="ECO:0000256" key="6">
    <source>
        <dbReference type="ARBA" id="ARBA00022679"/>
    </source>
</evidence>
<evidence type="ECO:0000256" key="3">
    <source>
        <dbReference type="ARBA" id="ARBA00012584"/>
    </source>
</evidence>
<protein>
    <recommendedName>
        <fullName evidence="4 13">Threonylcarbamoyl-AMP synthase</fullName>
        <shortName evidence="13">TC-AMP synthase</shortName>
        <ecNumber evidence="3 13">2.7.7.87</ecNumber>
    </recommendedName>
    <alternativeName>
        <fullName evidence="11 13">L-threonylcarbamoyladenylate synthase</fullName>
    </alternativeName>
</protein>
<gene>
    <name evidence="16" type="ORF">PML95_07825</name>
</gene>
<proteinExistence type="inferred from homology"/>
<keyword evidence="6 13" id="KW-0808">Transferase</keyword>
<evidence type="ECO:0000256" key="1">
    <source>
        <dbReference type="ARBA" id="ARBA00004496"/>
    </source>
</evidence>
<dbReference type="Proteomes" id="UP001179600">
    <property type="component" value="Chromosome"/>
</dbReference>
<reference evidence="16" key="1">
    <citation type="submission" date="2023-01" db="EMBL/GenBank/DDBJ databases">
        <title>Oxazolidinone resistance genes in florfenicol resistant enterococci from beef cattle and veal calves at slaughter.</title>
        <authorList>
            <person name="Biggel M."/>
        </authorList>
    </citation>
    <scope>NUCLEOTIDE SEQUENCE</scope>
    <source>
        <strain evidence="16">K204-1</strain>
    </source>
</reference>
<organism evidence="16 17">
    <name type="scientific">Vagococcus lutrae</name>
    <dbReference type="NCBI Taxonomy" id="81947"/>
    <lineage>
        <taxon>Bacteria</taxon>
        <taxon>Bacillati</taxon>
        <taxon>Bacillota</taxon>
        <taxon>Bacilli</taxon>
        <taxon>Lactobacillales</taxon>
        <taxon>Enterococcaceae</taxon>
        <taxon>Vagococcus</taxon>
    </lineage>
</organism>
<feature type="binding site" evidence="14">
    <location>
        <position position="176"/>
    </location>
    <ligand>
        <name>L-threonine</name>
        <dbReference type="ChEBI" id="CHEBI:57926"/>
    </ligand>
</feature>
<dbReference type="Gene3D" id="3.90.870.10">
    <property type="entry name" value="DHBP synthase"/>
    <property type="match status" value="1"/>
</dbReference>
<dbReference type="InterPro" id="IPR005145">
    <property type="entry name" value="Sua5_C"/>
</dbReference>
<dbReference type="PANTHER" id="PTHR17490">
    <property type="entry name" value="SUA5"/>
    <property type="match status" value="1"/>
</dbReference>
<evidence type="ECO:0000256" key="2">
    <source>
        <dbReference type="ARBA" id="ARBA00007663"/>
    </source>
</evidence>
<dbReference type="PANTHER" id="PTHR17490:SF16">
    <property type="entry name" value="THREONYLCARBAMOYL-AMP SYNTHASE"/>
    <property type="match status" value="1"/>
</dbReference>
<evidence type="ECO:0000256" key="8">
    <source>
        <dbReference type="ARBA" id="ARBA00022695"/>
    </source>
</evidence>
<dbReference type="Pfam" id="PF03481">
    <property type="entry name" value="Sua5_C"/>
    <property type="match status" value="1"/>
</dbReference>
<feature type="binding site" evidence="14">
    <location>
        <position position="112"/>
    </location>
    <ligand>
        <name>ATP</name>
        <dbReference type="ChEBI" id="CHEBI:30616"/>
    </ligand>
</feature>
<feature type="binding site" evidence="14">
    <location>
        <position position="116"/>
    </location>
    <ligand>
        <name>L-threonine</name>
        <dbReference type="ChEBI" id="CHEBI:57926"/>
    </ligand>
</feature>
<dbReference type="EMBL" id="CP116507">
    <property type="protein sequence ID" value="WCG22303.1"/>
    <property type="molecule type" value="Genomic_DNA"/>
</dbReference>
<dbReference type="SUPFAM" id="SSF55821">
    <property type="entry name" value="YrdC/RibB"/>
    <property type="match status" value="1"/>
</dbReference>
<dbReference type="NCBIfam" id="TIGR00057">
    <property type="entry name" value="L-threonylcarbamoyladenylate synthase"/>
    <property type="match status" value="1"/>
</dbReference>
<feature type="domain" description="YrdC-like" evidence="15">
    <location>
        <begin position="7"/>
        <end position="194"/>
    </location>
</feature>
<evidence type="ECO:0000313" key="17">
    <source>
        <dbReference type="Proteomes" id="UP001179600"/>
    </source>
</evidence>
<dbReference type="FunFam" id="3.90.870.10:FF:000009">
    <property type="entry name" value="Threonylcarbamoyl-AMP synthase, putative"/>
    <property type="match status" value="1"/>
</dbReference>
<dbReference type="RefSeq" id="WP_202584720.1">
    <property type="nucleotide sequence ID" value="NZ_BKBT01000001.1"/>
</dbReference>
<keyword evidence="10 13" id="KW-0067">ATP-binding</keyword>
<keyword evidence="9 13" id="KW-0547">Nucleotide-binding</keyword>
<feature type="binding site" evidence="14">
    <location>
        <position position="29"/>
    </location>
    <ligand>
        <name>L-threonine</name>
        <dbReference type="ChEBI" id="CHEBI:57926"/>
    </ligand>
</feature>
<dbReference type="PIRSF" id="PIRSF004930">
    <property type="entry name" value="Tln_factor_SUA5"/>
    <property type="match status" value="1"/>
</dbReference>
<dbReference type="InterPro" id="IPR010923">
    <property type="entry name" value="T(6)A37_SUA5"/>
</dbReference>
<feature type="binding site" evidence="14">
    <location>
        <position position="52"/>
    </location>
    <ligand>
        <name>ATP</name>
        <dbReference type="ChEBI" id="CHEBI:30616"/>
    </ligand>
</feature>
<sequence>MSVKWDKSQLVVAAEALRAGKLVAFPTETVYGLGADATNPSAVKSVYTAKGRPSDNPLIVHIASPEEVLHYTESIPPVASLLMKEFWPGPLTLIFKLKPNALGKEVTGGMETVAFRMPDNEVTLALIEATGRPLVGPSANTSGKPSPTTAEHVLHDLQGKIAGVVDDGATRVGVESTVLDLSSDVPTILRPGAITLEMLKPLVPEVVEDTHLKNQEAAPKAPGMKYKHYAPDTQVVMVASEDWPSVKEWLQTTPLNVGLLATASIYESLDKNKIVWFSLGNRGSVSTALSHLYAGLRDLDEIEPKLDVILAETMPEEHEGVAYMNRLKKAANYQYFNEWSQENEKI</sequence>
<feature type="binding site" evidence="14">
    <location>
        <position position="138"/>
    </location>
    <ligand>
        <name>ATP</name>
        <dbReference type="ChEBI" id="CHEBI:30616"/>
    </ligand>
</feature>
<comment type="similarity">
    <text evidence="2 13">Belongs to the SUA5 family.</text>
</comment>
<comment type="function">
    <text evidence="13">Required for the formation of a threonylcarbamoyl group on adenosine at position 37 (t(6)A37) in tRNAs that read codons beginning with adenine.</text>
</comment>
<feature type="binding site" evidence="14">
    <location>
        <position position="61"/>
    </location>
    <ligand>
        <name>L-threonine</name>
        <dbReference type="ChEBI" id="CHEBI:57926"/>
    </ligand>
</feature>
<dbReference type="InterPro" id="IPR038385">
    <property type="entry name" value="Sua5/YwlC_C"/>
</dbReference>
<dbReference type="GO" id="GO:0005524">
    <property type="term" value="F:ATP binding"/>
    <property type="evidence" value="ECO:0007669"/>
    <property type="project" value="UniProtKB-UniRule"/>
</dbReference>
<evidence type="ECO:0000256" key="14">
    <source>
        <dbReference type="PIRSR" id="PIRSR004930-1"/>
    </source>
</evidence>
<feature type="binding site" evidence="14">
    <location>
        <position position="56"/>
    </location>
    <ligand>
        <name>ATP</name>
        <dbReference type="ChEBI" id="CHEBI:30616"/>
    </ligand>
</feature>
<evidence type="ECO:0000256" key="7">
    <source>
        <dbReference type="ARBA" id="ARBA00022694"/>
    </source>
</evidence>
<dbReference type="GO" id="GO:0003725">
    <property type="term" value="F:double-stranded RNA binding"/>
    <property type="evidence" value="ECO:0007669"/>
    <property type="project" value="UniProtKB-UniRule"/>
</dbReference>
<dbReference type="InterPro" id="IPR050156">
    <property type="entry name" value="TC-AMP_synthase_SUA5"/>
</dbReference>
<evidence type="ECO:0000313" key="16">
    <source>
        <dbReference type="EMBL" id="WCG22303.1"/>
    </source>
</evidence>
<feature type="binding site" evidence="14">
    <location>
        <position position="146"/>
    </location>
    <ligand>
        <name>ATP</name>
        <dbReference type="ChEBI" id="CHEBI:30616"/>
    </ligand>
</feature>
<dbReference type="Pfam" id="PF01300">
    <property type="entry name" value="Sua5_yciO_yrdC"/>
    <property type="match status" value="1"/>
</dbReference>
<dbReference type="EC" id="2.7.7.87" evidence="3 13"/>
<evidence type="ECO:0000256" key="13">
    <source>
        <dbReference type="PIRNR" id="PIRNR004930"/>
    </source>
</evidence>
<feature type="binding site" evidence="14">
    <location>
        <position position="229"/>
    </location>
    <ligand>
        <name>ATP</name>
        <dbReference type="ChEBI" id="CHEBI:30616"/>
    </ligand>
</feature>
<dbReference type="GO" id="GO:0008033">
    <property type="term" value="P:tRNA processing"/>
    <property type="evidence" value="ECO:0007669"/>
    <property type="project" value="UniProtKB-KW"/>
</dbReference>
<dbReference type="InterPro" id="IPR017945">
    <property type="entry name" value="DHBP_synth_RibB-like_a/b_dom"/>
</dbReference>
<feature type="binding site" evidence="14">
    <location>
        <position position="190"/>
    </location>
    <ligand>
        <name>ATP</name>
        <dbReference type="ChEBI" id="CHEBI:30616"/>
    </ligand>
</feature>
<accession>A0AAE9XDU8</accession>
<dbReference type="GO" id="GO:0000049">
    <property type="term" value="F:tRNA binding"/>
    <property type="evidence" value="ECO:0007669"/>
    <property type="project" value="TreeGrafter"/>
</dbReference>
<dbReference type="GO" id="GO:0061710">
    <property type="term" value="F:L-threonylcarbamoyladenylate synthase"/>
    <property type="evidence" value="ECO:0007669"/>
    <property type="project" value="UniProtKB-EC"/>
</dbReference>
<dbReference type="GO" id="GO:0005737">
    <property type="term" value="C:cytoplasm"/>
    <property type="evidence" value="ECO:0007669"/>
    <property type="project" value="UniProtKB-SubCell"/>
</dbReference>
<keyword evidence="7 13" id="KW-0819">tRNA processing</keyword>
<keyword evidence="8 13" id="KW-0548">Nucleotidyltransferase</keyword>
<name>A0AAE9XDU8_9ENTE</name>
<dbReference type="InterPro" id="IPR006070">
    <property type="entry name" value="Sua5-like_dom"/>
</dbReference>
<comment type="subcellular location">
    <subcellularLocation>
        <location evidence="1 13">Cytoplasm</location>
    </subcellularLocation>
</comment>
<dbReference type="Gene3D" id="3.40.50.11030">
    <property type="entry name" value="Threonylcarbamoyl-AMP synthase, C-terminal domain"/>
    <property type="match status" value="1"/>
</dbReference>
<dbReference type="AlphaFoldDB" id="A0AAE9XDU8"/>
<evidence type="ECO:0000259" key="15">
    <source>
        <dbReference type="PROSITE" id="PS51163"/>
    </source>
</evidence>
<evidence type="ECO:0000256" key="11">
    <source>
        <dbReference type="ARBA" id="ARBA00029774"/>
    </source>
</evidence>
<dbReference type="PROSITE" id="PS51163">
    <property type="entry name" value="YRDC"/>
    <property type="match status" value="1"/>
</dbReference>
<keyword evidence="5 13" id="KW-0963">Cytoplasm</keyword>
<evidence type="ECO:0000256" key="10">
    <source>
        <dbReference type="ARBA" id="ARBA00022840"/>
    </source>
</evidence>
<dbReference type="GO" id="GO:0006450">
    <property type="term" value="P:regulation of translational fidelity"/>
    <property type="evidence" value="ECO:0007669"/>
    <property type="project" value="TreeGrafter"/>
</dbReference>
<comment type="catalytic activity">
    <reaction evidence="12 13">
        <text>L-threonine + hydrogencarbonate + ATP = L-threonylcarbamoyladenylate + diphosphate + H2O</text>
        <dbReference type="Rhea" id="RHEA:36407"/>
        <dbReference type="ChEBI" id="CHEBI:15377"/>
        <dbReference type="ChEBI" id="CHEBI:17544"/>
        <dbReference type="ChEBI" id="CHEBI:30616"/>
        <dbReference type="ChEBI" id="CHEBI:33019"/>
        <dbReference type="ChEBI" id="CHEBI:57926"/>
        <dbReference type="ChEBI" id="CHEBI:73682"/>
        <dbReference type="EC" id="2.7.7.87"/>
    </reaction>
</comment>
<evidence type="ECO:0000256" key="9">
    <source>
        <dbReference type="ARBA" id="ARBA00022741"/>
    </source>
</evidence>
<evidence type="ECO:0000256" key="4">
    <source>
        <dbReference type="ARBA" id="ARBA00015492"/>
    </source>
</evidence>
<evidence type="ECO:0000256" key="12">
    <source>
        <dbReference type="ARBA" id="ARBA00048366"/>
    </source>
</evidence>